<organism evidence="3 4">
    <name type="scientific">Symbiodinium natans</name>
    <dbReference type="NCBI Taxonomy" id="878477"/>
    <lineage>
        <taxon>Eukaryota</taxon>
        <taxon>Sar</taxon>
        <taxon>Alveolata</taxon>
        <taxon>Dinophyceae</taxon>
        <taxon>Suessiales</taxon>
        <taxon>Symbiodiniaceae</taxon>
        <taxon>Symbiodinium</taxon>
    </lineage>
</organism>
<evidence type="ECO:0000313" key="3">
    <source>
        <dbReference type="EMBL" id="CAE7371736.1"/>
    </source>
</evidence>
<reference evidence="3" key="1">
    <citation type="submission" date="2021-02" db="EMBL/GenBank/DDBJ databases">
        <authorList>
            <person name="Dougan E. K."/>
            <person name="Rhodes N."/>
            <person name="Thang M."/>
            <person name="Chan C."/>
        </authorList>
    </citation>
    <scope>NUCLEOTIDE SEQUENCE</scope>
</reference>
<evidence type="ECO:0000313" key="4">
    <source>
        <dbReference type="Proteomes" id="UP000604046"/>
    </source>
</evidence>
<protein>
    <submittedName>
        <fullName evidence="3">Uncharacterized protein</fullName>
    </submittedName>
</protein>
<evidence type="ECO:0000256" key="1">
    <source>
        <dbReference type="SAM" id="Coils"/>
    </source>
</evidence>
<feature type="region of interest" description="Disordered" evidence="2">
    <location>
        <begin position="74"/>
        <end position="93"/>
    </location>
</feature>
<name>A0A812Q5P0_9DINO</name>
<dbReference type="EMBL" id="CAJNDS010002205">
    <property type="protein sequence ID" value="CAE7371736.1"/>
    <property type="molecule type" value="Genomic_DNA"/>
</dbReference>
<keyword evidence="1" id="KW-0175">Coiled coil</keyword>
<gene>
    <name evidence="3" type="ORF">SNAT2548_LOCUS20298</name>
</gene>
<proteinExistence type="predicted"/>
<dbReference type="AlphaFoldDB" id="A0A812Q5P0"/>
<sequence length="603" mass="66982">MAVLAQSGFCETQQSFQLHSYVMRLLVAWALGLVGTCEAARLPLARSDSEVRLRQAAAEDAAKELVEATKVKCQEARTTRPGQRNDSPEPPEKELCQELLSKSVSVSESVADITRSVSAQPAIAAWFCSGLKLAAGHLREGPPTKCIEVGKDLLKGLNYTLNDDGGSTGKEHAEKALFVTAYLMKAACVLAPMPPPFATMIDKAADAILAKMNEDAKMDMHNLETKMKAMMWDVSHKVVAEETLRVATAKAKIAEEQIDDMKSLDEYMTHDLWSDALTSINRMHDEVAEVMQKVVESAQKSASFNRWAAIEQSLATSSVDLTPPNFLTSVEDRRPFAKLMETHFKMQLVVLARMWRAVQDTEHQDAIREALQKKAQRAALDILPDLILLNGRSTPEDFEPGVEVHDANGMHFKSLDEEMYEAFSTQLLLTAASGSCAKMVKQAAKPTNSLYLIKCHWLPLLGAVPFRRPLSVTRDVYDTTHFEVYLGEFDEESQTETVAESKSIRFRCADPSAYVSGWSETRRTFLRPEIVAKCRNPGAVARHLKFQSRGICSTYLQPPGMSGNIAELVEVEIDPDAPPLSRRQPIGSHRRILSSTCYFAHRH</sequence>
<evidence type="ECO:0000256" key="2">
    <source>
        <dbReference type="SAM" id="MobiDB-lite"/>
    </source>
</evidence>
<accession>A0A812Q5P0</accession>
<dbReference type="OrthoDB" id="439480at2759"/>
<feature type="coiled-coil region" evidence="1">
    <location>
        <begin position="237"/>
        <end position="264"/>
    </location>
</feature>
<dbReference type="Proteomes" id="UP000604046">
    <property type="component" value="Unassembled WGS sequence"/>
</dbReference>
<comment type="caution">
    <text evidence="3">The sequence shown here is derived from an EMBL/GenBank/DDBJ whole genome shotgun (WGS) entry which is preliminary data.</text>
</comment>
<keyword evidence="4" id="KW-1185">Reference proteome</keyword>